<dbReference type="InterPro" id="IPR007763">
    <property type="entry name" value="NDUFA12"/>
</dbReference>
<dbReference type="PANTHER" id="PTHR32470:SF2">
    <property type="entry name" value="NADH DEHYDROGENASE [UBIQUINONE] 1 ALPHA SUBCOMPLEX ASSEMBLY FACTOR 2"/>
    <property type="match status" value="1"/>
</dbReference>
<dbReference type="AlphaFoldDB" id="A0A8H4Q1C7"/>
<sequence length="168" mass="19401">MNPLARAWFAWKALRLPWRKRFLAGYDLSGNTYWEFRLTSRGPPPKDQESTSGERWRRIVQYPASTYHSEVKVSPLWHQWLRHQRSDPPSLAEQSDDVVRQQRIKLLAAEADKRWEAKPRLVDDAANRPALPSSPSPDPRARPITHAPGEAWQPAAWSPPAREPQKPS</sequence>
<accession>A0A8H4Q1C7</accession>
<proteinExistence type="inferred from homology"/>
<dbReference type="OrthoDB" id="10255576at2759"/>
<name>A0A8H4Q1C7_9HYPO</name>
<comment type="caution">
    <text evidence="3">The sequence shown here is derived from an EMBL/GenBank/DDBJ whole genome shotgun (WGS) entry which is preliminary data.</text>
</comment>
<evidence type="ECO:0000256" key="2">
    <source>
        <dbReference type="SAM" id="MobiDB-lite"/>
    </source>
</evidence>
<dbReference type="EMBL" id="JAACLJ010000008">
    <property type="protein sequence ID" value="KAF4581885.1"/>
    <property type="molecule type" value="Genomic_DNA"/>
</dbReference>
<evidence type="ECO:0000313" key="3">
    <source>
        <dbReference type="EMBL" id="KAF4581885.1"/>
    </source>
</evidence>
<feature type="region of interest" description="Disordered" evidence="2">
    <location>
        <begin position="115"/>
        <end position="168"/>
    </location>
</feature>
<feature type="compositionally biased region" description="Basic and acidic residues" evidence="2">
    <location>
        <begin position="115"/>
        <end position="126"/>
    </location>
</feature>
<dbReference type="GO" id="GO:0045271">
    <property type="term" value="C:respiratory chain complex I"/>
    <property type="evidence" value="ECO:0007669"/>
    <property type="project" value="InterPro"/>
</dbReference>
<reference evidence="3 4" key="1">
    <citation type="journal article" date="2020" name="G3 (Bethesda)">
        <title>Genetic Underpinnings of Host Manipulation by Ophiocordyceps as Revealed by Comparative Transcriptomics.</title>
        <authorList>
            <person name="Will I."/>
            <person name="Das B."/>
            <person name="Trinh T."/>
            <person name="Brachmann A."/>
            <person name="Ohm R.A."/>
            <person name="de Bekker C."/>
        </authorList>
    </citation>
    <scope>NUCLEOTIDE SEQUENCE [LARGE SCALE GENOMIC DNA]</scope>
    <source>
        <strain evidence="3 4">EC05</strain>
    </source>
</reference>
<dbReference type="InterPro" id="IPR052618">
    <property type="entry name" value="ComplexI_NDUFA12"/>
</dbReference>
<keyword evidence="4" id="KW-1185">Reference proteome</keyword>
<gene>
    <name evidence="3" type="ORF">GQ602_006509</name>
</gene>
<dbReference type="Pfam" id="PF05071">
    <property type="entry name" value="NDUFA12"/>
    <property type="match status" value="1"/>
</dbReference>
<dbReference type="GO" id="GO:0005739">
    <property type="term" value="C:mitochondrion"/>
    <property type="evidence" value="ECO:0007669"/>
    <property type="project" value="TreeGrafter"/>
</dbReference>
<protein>
    <submittedName>
        <fullName evidence="3">DEHA2G08052p-like protein</fullName>
    </submittedName>
</protein>
<evidence type="ECO:0000256" key="1">
    <source>
        <dbReference type="ARBA" id="ARBA00007355"/>
    </source>
</evidence>
<organism evidence="3 4">
    <name type="scientific">Ophiocordyceps camponoti-floridani</name>
    <dbReference type="NCBI Taxonomy" id="2030778"/>
    <lineage>
        <taxon>Eukaryota</taxon>
        <taxon>Fungi</taxon>
        <taxon>Dikarya</taxon>
        <taxon>Ascomycota</taxon>
        <taxon>Pezizomycotina</taxon>
        <taxon>Sordariomycetes</taxon>
        <taxon>Hypocreomycetidae</taxon>
        <taxon>Hypocreales</taxon>
        <taxon>Ophiocordycipitaceae</taxon>
        <taxon>Ophiocordyceps</taxon>
    </lineage>
</organism>
<dbReference type="GO" id="GO:0032981">
    <property type="term" value="P:mitochondrial respiratory chain complex I assembly"/>
    <property type="evidence" value="ECO:0007669"/>
    <property type="project" value="TreeGrafter"/>
</dbReference>
<dbReference type="Proteomes" id="UP000562929">
    <property type="component" value="Unassembled WGS sequence"/>
</dbReference>
<dbReference type="PANTHER" id="PTHR32470">
    <property type="entry name" value="ADH DEHYDROGENASE [UBIQUINONE] 1 ALPHA SUBCOMPLEX ASSEMBLY FACTOR 2"/>
    <property type="match status" value="1"/>
</dbReference>
<evidence type="ECO:0000313" key="4">
    <source>
        <dbReference type="Proteomes" id="UP000562929"/>
    </source>
</evidence>
<comment type="similarity">
    <text evidence="1">Belongs to the complex I NDUFA12 subunit family.</text>
</comment>